<feature type="binding site" evidence="7">
    <location>
        <position position="196"/>
    </location>
    <ligand>
        <name>substrate</name>
    </ligand>
</feature>
<dbReference type="Pfam" id="PF00479">
    <property type="entry name" value="G6PD_N"/>
    <property type="match status" value="1"/>
</dbReference>
<dbReference type="PRINTS" id="PR00079">
    <property type="entry name" value="G6PDHDRGNASE"/>
</dbReference>
<evidence type="ECO:0000256" key="3">
    <source>
        <dbReference type="ARBA" id="ARBA00022526"/>
    </source>
</evidence>
<dbReference type="EC" id="1.1.1.49" evidence="7"/>
<feature type="domain" description="Glucose-6-phosphate dehydrogenase C-terminal" evidence="9">
    <location>
        <begin position="203"/>
        <end position="499"/>
    </location>
</feature>
<dbReference type="InterPro" id="IPR001282">
    <property type="entry name" value="G6P_DH"/>
</dbReference>
<feature type="binding site" evidence="7">
    <location>
        <position position="354"/>
    </location>
    <ligand>
        <name>substrate</name>
    </ligand>
</feature>
<comment type="function">
    <text evidence="7">Catalyzes the oxidation of glucose 6-phosphate to 6-phosphogluconolactone.</text>
</comment>
<proteinExistence type="inferred from homology"/>
<comment type="caution">
    <text evidence="7">Lacks conserved residue(s) required for the propagation of feature annotation.</text>
</comment>
<comment type="similarity">
    <text evidence="2 7">Belongs to the glucose-6-phosphate dehydrogenase family.</text>
</comment>
<dbReference type="PANTHER" id="PTHR23429:SF0">
    <property type="entry name" value="GLUCOSE-6-PHOSPHATE 1-DEHYDROGENASE"/>
    <property type="match status" value="1"/>
</dbReference>
<dbReference type="AlphaFoldDB" id="A0A1I0RJB0"/>
<evidence type="ECO:0000256" key="4">
    <source>
        <dbReference type="ARBA" id="ARBA00022857"/>
    </source>
</evidence>
<dbReference type="Pfam" id="PF02781">
    <property type="entry name" value="G6PD_C"/>
    <property type="match status" value="1"/>
</dbReference>
<evidence type="ECO:0000256" key="6">
    <source>
        <dbReference type="ARBA" id="ARBA00023277"/>
    </source>
</evidence>
<dbReference type="Proteomes" id="UP000199701">
    <property type="component" value="Unassembled WGS sequence"/>
</dbReference>
<evidence type="ECO:0000256" key="5">
    <source>
        <dbReference type="ARBA" id="ARBA00023002"/>
    </source>
</evidence>
<evidence type="ECO:0000313" key="10">
    <source>
        <dbReference type="EMBL" id="SEW40985.1"/>
    </source>
</evidence>
<reference evidence="10 11" key="1">
    <citation type="submission" date="2016-10" db="EMBL/GenBank/DDBJ databases">
        <authorList>
            <person name="de Groot N.N."/>
        </authorList>
    </citation>
    <scope>NUCLEOTIDE SEQUENCE [LARGE SCALE GENOMIC DNA]</scope>
    <source>
        <strain evidence="10 11">DSM 9179</strain>
    </source>
</reference>
<keyword evidence="4 7" id="KW-0521">NADP</keyword>
<evidence type="ECO:0000259" key="9">
    <source>
        <dbReference type="Pfam" id="PF02781"/>
    </source>
</evidence>
<dbReference type="GO" id="GO:0005829">
    <property type="term" value="C:cytosol"/>
    <property type="evidence" value="ECO:0007669"/>
    <property type="project" value="TreeGrafter"/>
</dbReference>
<feature type="binding site" evidence="7">
    <location>
        <position position="162"/>
    </location>
    <ligand>
        <name>NADP(+)</name>
        <dbReference type="ChEBI" id="CHEBI:58349"/>
    </ligand>
</feature>
<comment type="pathway">
    <text evidence="1 7">Carbohydrate degradation; pentose phosphate pathway; D-ribulose 5-phosphate from D-glucose 6-phosphate (oxidative stage): step 1/3.</text>
</comment>
<evidence type="ECO:0000256" key="1">
    <source>
        <dbReference type="ARBA" id="ARBA00004937"/>
    </source>
</evidence>
<evidence type="ECO:0000259" key="8">
    <source>
        <dbReference type="Pfam" id="PF00479"/>
    </source>
</evidence>
<dbReference type="RefSeq" id="WP_092456542.1">
    <property type="nucleotide sequence ID" value="NZ_FOJI01000016.1"/>
</dbReference>
<evidence type="ECO:0000256" key="2">
    <source>
        <dbReference type="ARBA" id="ARBA00009975"/>
    </source>
</evidence>
<keyword evidence="5 7" id="KW-0560">Oxidoreductase</keyword>
<dbReference type="PANTHER" id="PTHR23429">
    <property type="entry name" value="GLUCOSE-6-PHOSPHATE 1-DEHYDROGENASE G6PD"/>
    <property type="match status" value="1"/>
</dbReference>
<dbReference type="GO" id="GO:0050661">
    <property type="term" value="F:NADP binding"/>
    <property type="evidence" value="ECO:0007669"/>
    <property type="project" value="UniProtKB-UniRule"/>
</dbReference>
<feature type="active site" description="Proton acceptor" evidence="7">
    <location>
        <position position="254"/>
    </location>
</feature>
<dbReference type="SUPFAM" id="SSF51735">
    <property type="entry name" value="NAD(P)-binding Rossmann-fold domains"/>
    <property type="match status" value="1"/>
</dbReference>
<dbReference type="HAMAP" id="MF_00966">
    <property type="entry name" value="G6PD"/>
    <property type="match status" value="1"/>
</dbReference>
<keyword evidence="6 7" id="KW-0119">Carbohydrate metabolism</keyword>
<dbReference type="Gene3D" id="3.30.360.10">
    <property type="entry name" value="Dihydrodipicolinate Reductase, domain 2"/>
    <property type="match status" value="1"/>
</dbReference>
<feature type="binding site" evidence="7">
    <location>
        <begin position="98"/>
        <end position="99"/>
    </location>
    <ligand>
        <name>NADP(+)</name>
        <dbReference type="ChEBI" id="CHEBI:58349"/>
    </ligand>
</feature>
<dbReference type="Gene3D" id="3.40.50.720">
    <property type="entry name" value="NAD(P)-binding Rossmann-like Domain"/>
    <property type="match status" value="1"/>
</dbReference>
<protein>
    <recommendedName>
        <fullName evidence="7">Glucose-6-phosphate 1-dehydrogenase</fullName>
        <shortName evidence="7">G6PD</shortName>
        <ecNumber evidence="7">1.1.1.49</ecNumber>
    </recommendedName>
</protein>
<feature type="binding site" evidence="7">
    <location>
        <position position="56"/>
    </location>
    <ligand>
        <name>NADP(+)</name>
        <dbReference type="ChEBI" id="CHEBI:58349"/>
    </ligand>
</feature>
<sequence length="501" mass="57748">MIIENNDETKAKDLSAIMVIFGGTGDLTHRKLIPALYNLVHDNLLSENFAIVTIGRKTKTNEEYKNEILVSLKQYSRNKIEDNVLEKLNNILYYYELDFTKVDGYKSLKDYLCNLDEQYKTNGNRLFYLAVAPQYFETIVESLSLNNLAPGEKGSKKLVIEKPFGKDLKTAKKLNESLLKVFGEKEIYRIDHYLGKEMIQNIMVLRFCNPIFESLWSNKYIDNIQITLSEQYGVGSRAGYYENSGALRDMIQNHITQILSLVAMEPPVNLKTESIRSEKLKVIHAIEEFTPESLRDDVVFGQYGKGFIDGQPVQGYRDEDMVLPQSNTETFVALKFHINNFRWAGTPFYVRTGKRLSTQAAQIVIQFKSFPDILYFKDRIQEPNLLVIQIQPKVGVFFQFNTKDFTTLEDIVPTKMETSHVAEMQGNTPEAYERLIFDALRGDATLFTRWDELEASWTIADQIIAHREKSKLIFPNYDSGTMGPVKAFELLARDGKKWWTI</sequence>
<dbReference type="NCBIfam" id="TIGR00871">
    <property type="entry name" value="zwf"/>
    <property type="match status" value="1"/>
</dbReference>
<accession>A0A1I0RJB0</accession>
<feature type="domain" description="Glucose-6-phosphate dehydrogenase NAD-binding" evidence="8">
    <location>
        <begin position="19"/>
        <end position="201"/>
    </location>
</feature>
<dbReference type="PIRSF" id="PIRSF000110">
    <property type="entry name" value="G6PD"/>
    <property type="match status" value="1"/>
</dbReference>
<dbReference type="EMBL" id="FOJI01000016">
    <property type="protein sequence ID" value="SEW40985.1"/>
    <property type="molecule type" value="Genomic_DNA"/>
</dbReference>
<dbReference type="SUPFAM" id="SSF55347">
    <property type="entry name" value="Glyceraldehyde-3-phosphate dehydrogenase-like, C-terminal domain"/>
    <property type="match status" value="1"/>
</dbReference>
<feature type="binding site" evidence="7">
    <location>
        <position position="230"/>
    </location>
    <ligand>
        <name>substrate</name>
    </ligand>
</feature>
<name>A0A1I0RJB0_9FIRM</name>
<dbReference type="STRING" id="99656.SAMN05421659_11682"/>
<keyword evidence="3 7" id="KW-0313">Glucose metabolism</keyword>
<dbReference type="InterPro" id="IPR036291">
    <property type="entry name" value="NAD(P)-bd_dom_sf"/>
</dbReference>
<dbReference type="GO" id="GO:0006006">
    <property type="term" value="P:glucose metabolic process"/>
    <property type="evidence" value="ECO:0007669"/>
    <property type="project" value="UniProtKB-KW"/>
</dbReference>
<feature type="binding site" evidence="7">
    <location>
        <position position="249"/>
    </location>
    <ligand>
        <name>substrate</name>
    </ligand>
</feature>
<evidence type="ECO:0000313" key="11">
    <source>
        <dbReference type="Proteomes" id="UP000199701"/>
    </source>
</evidence>
<keyword evidence="11" id="KW-1185">Reference proteome</keyword>
<dbReference type="GO" id="GO:0004345">
    <property type="term" value="F:glucose-6-phosphate dehydrogenase activity"/>
    <property type="evidence" value="ECO:0007669"/>
    <property type="project" value="UniProtKB-UniRule"/>
</dbReference>
<evidence type="ECO:0000256" key="7">
    <source>
        <dbReference type="HAMAP-Rule" id="MF_00966"/>
    </source>
</evidence>
<dbReference type="PROSITE" id="PS00069">
    <property type="entry name" value="G6P_DEHYDROGENASE"/>
    <property type="match status" value="1"/>
</dbReference>
<dbReference type="GO" id="GO:0009051">
    <property type="term" value="P:pentose-phosphate shunt, oxidative branch"/>
    <property type="evidence" value="ECO:0007669"/>
    <property type="project" value="TreeGrafter"/>
</dbReference>
<dbReference type="InterPro" id="IPR019796">
    <property type="entry name" value="G6P_DH_AS"/>
</dbReference>
<comment type="catalytic activity">
    <reaction evidence="7">
        <text>D-glucose 6-phosphate + NADP(+) = 6-phospho-D-glucono-1,5-lactone + NADPH + H(+)</text>
        <dbReference type="Rhea" id="RHEA:15841"/>
        <dbReference type="ChEBI" id="CHEBI:15378"/>
        <dbReference type="ChEBI" id="CHEBI:57783"/>
        <dbReference type="ChEBI" id="CHEBI:57955"/>
        <dbReference type="ChEBI" id="CHEBI:58349"/>
        <dbReference type="ChEBI" id="CHEBI:61548"/>
        <dbReference type="EC" id="1.1.1.49"/>
    </reaction>
</comment>
<dbReference type="InterPro" id="IPR022675">
    <property type="entry name" value="G6P_DH_C"/>
</dbReference>
<feature type="binding site" evidence="7">
    <location>
        <position position="192"/>
    </location>
    <ligand>
        <name>substrate</name>
    </ligand>
</feature>
<dbReference type="InterPro" id="IPR022674">
    <property type="entry name" value="G6P_DH_NAD-bd"/>
</dbReference>
<dbReference type="UniPathway" id="UPA00115">
    <property type="reaction ID" value="UER00408"/>
</dbReference>
<organism evidence="10 11">
    <name type="scientific">[Clostridium] fimetarium</name>
    <dbReference type="NCBI Taxonomy" id="99656"/>
    <lineage>
        <taxon>Bacteria</taxon>
        <taxon>Bacillati</taxon>
        <taxon>Bacillota</taxon>
        <taxon>Clostridia</taxon>
        <taxon>Lachnospirales</taxon>
        <taxon>Lachnospiraceae</taxon>
    </lineage>
</organism>
<gene>
    <name evidence="7" type="primary">zwf</name>
    <name evidence="10" type="ORF">SAMN05421659_11682</name>
</gene>
<dbReference type="OrthoDB" id="9802739at2"/>